<evidence type="ECO:0000313" key="2">
    <source>
        <dbReference type="EMBL" id="QIB40624.1"/>
    </source>
</evidence>
<keyword evidence="3" id="KW-1185">Reference proteome</keyword>
<feature type="signal peptide" evidence="1">
    <location>
        <begin position="1"/>
        <end position="16"/>
    </location>
</feature>
<evidence type="ECO:0000256" key="1">
    <source>
        <dbReference type="SAM" id="SignalP"/>
    </source>
</evidence>
<protein>
    <submittedName>
        <fullName evidence="2">Uncharacterized protein</fullName>
    </submittedName>
</protein>
<dbReference type="AlphaFoldDB" id="A0A7L5BNX7"/>
<feature type="chain" id="PRO_5029679297" evidence="1">
    <location>
        <begin position="17"/>
        <end position="136"/>
    </location>
</feature>
<sequence>MLAAALVAANMSGAAAVVPAGSFVPEADDFRSQQIRRMQGEREWPFVAEKGLLLCAPSLMEKLVYFVGEKENGEQDEPFAIDTDMMAVAIINMGRASALKPFDNFEQLLKRLSPFVAMGKRLCDQPAGSMLPESSL</sequence>
<accession>A0A7L5BNX7</accession>
<dbReference type="EMBL" id="CP048635">
    <property type="protein sequence ID" value="QIB40624.1"/>
    <property type="molecule type" value="Genomic_DNA"/>
</dbReference>
<proteinExistence type="predicted"/>
<evidence type="ECO:0000313" key="3">
    <source>
        <dbReference type="Proteomes" id="UP000464865"/>
    </source>
</evidence>
<keyword evidence="1" id="KW-0732">Signal</keyword>
<reference evidence="2 3" key="1">
    <citation type="submission" date="2020-02" db="EMBL/GenBank/DDBJ databases">
        <title>Plant-Promoting Endophytic Bacterium Rhizobium oryzihabitans sp. nov., Isolated from the Root of Rice.</title>
        <authorList>
            <person name="zhao J."/>
            <person name="Zhang G."/>
        </authorList>
    </citation>
    <scope>NUCLEOTIDE SEQUENCE [LARGE SCALE GENOMIC DNA]</scope>
    <source>
        <strain evidence="2 3">M15</strain>
    </source>
</reference>
<dbReference type="Proteomes" id="UP000464865">
    <property type="component" value="Chromosome M15-12"/>
</dbReference>
<dbReference type="KEGG" id="roy:G3A56_22520"/>
<name>A0A7L5BNX7_9HYPH</name>
<gene>
    <name evidence="2" type="ORF">G3A56_22520</name>
</gene>
<dbReference type="RefSeq" id="WP_164056832.1">
    <property type="nucleotide sequence ID" value="NZ_CP048635.1"/>
</dbReference>
<organism evidence="2 3">
    <name type="scientific">Rhizobium oryzihabitans</name>
    <dbReference type="NCBI Taxonomy" id="2267833"/>
    <lineage>
        <taxon>Bacteria</taxon>
        <taxon>Pseudomonadati</taxon>
        <taxon>Pseudomonadota</taxon>
        <taxon>Alphaproteobacteria</taxon>
        <taxon>Hyphomicrobiales</taxon>
        <taxon>Rhizobiaceae</taxon>
        <taxon>Rhizobium/Agrobacterium group</taxon>
        <taxon>Rhizobium</taxon>
    </lineage>
</organism>